<dbReference type="GO" id="GO:0004694">
    <property type="term" value="F:eukaryotic translation initiation factor 2alpha kinase activity"/>
    <property type="evidence" value="ECO:0007669"/>
    <property type="project" value="TreeGrafter"/>
</dbReference>
<dbReference type="Gene3D" id="3.30.200.20">
    <property type="entry name" value="Phosphorylase Kinase, domain 1"/>
    <property type="match status" value="1"/>
</dbReference>
<dbReference type="GO" id="GO:0017148">
    <property type="term" value="P:negative regulation of translation"/>
    <property type="evidence" value="ECO:0007669"/>
    <property type="project" value="UniProtKB-KW"/>
</dbReference>
<name>A0AA88GX09_NAELO</name>
<evidence type="ECO:0000313" key="13">
    <source>
        <dbReference type="EMBL" id="KAG2392114.1"/>
    </source>
</evidence>
<dbReference type="SMART" id="SM00220">
    <property type="entry name" value="S_TKc"/>
    <property type="match status" value="1"/>
</dbReference>
<protein>
    <recommendedName>
        <fullName evidence="1">non-specific serine/threonine protein kinase</fullName>
        <ecNumber evidence="1">2.7.11.1</ecNumber>
    </recommendedName>
</protein>
<dbReference type="Gene3D" id="1.10.510.10">
    <property type="entry name" value="Transferase(Phosphotransferase) domain 1"/>
    <property type="match status" value="1"/>
</dbReference>
<dbReference type="InterPro" id="IPR008271">
    <property type="entry name" value="Ser/Thr_kinase_AS"/>
</dbReference>
<dbReference type="InterPro" id="IPR011009">
    <property type="entry name" value="Kinase-like_dom_sf"/>
</dbReference>
<keyword evidence="5" id="KW-0418">Kinase</keyword>
<dbReference type="PANTHER" id="PTHR11042">
    <property type="entry name" value="EUKARYOTIC TRANSLATION INITIATION FACTOR 2-ALPHA KINASE EIF2-ALPHA KINASE -RELATED"/>
    <property type="match status" value="1"/>
</dbReference>
<dbReference type="InterPro" id="IPR015915">
    <property type="entry name" value="Kelch-typ_b-propeller"/>
</dbReference>
<dbReference type="AlphaFoldDB" id="A0AA88GX09"/>
<evidence type="ECO:0000256" key="10">
    <source>
        <dbReference type="ARBA" id="ARBA00048977"/>
    </source>
</evidence>
<evidence type="ECO:0000256" key="2">
    <source>
        <dbReference type="ARBA" id="ARBA00022527"/>
    </source>
</evidence>
<evidence type="ECO:0000256" key="5">
    <source>
        <dbReference type="ARBA" id="ARBA00022777"/>
    </source>
</evidence>
<feature type="region of interest" description="Disordered" evidence="11">
    <location>
        <begin position="1029"/>
        <end position="1051"/>
    </location>
</feature>
<dbReference type="Gene3D" id="2.120.10.80">
    <property type="entry name" value="Kelch-type beta propeller"/>
    <property type="match status" value="3"/>
</dbReference>
<keyword evidence="4" id="KW-0547">Nucleotide-binding</keyword>
<dbReference type="GO" id="GO:0005634">
    <property type="term" value="C:nucleus"/>
    <property type="evidence" value="ECO:0007669"/>
    <property type="project" value="TreeGrafter"/>
</dbReference>
<keyword evidence="7" id="KW-0652">Protein synthesis inhibitor</keyword>
<proteinExistence type="inferred from homology"/>
<dbReference type="GeneID" id="68106052"/>
<dbReference type="RefSeq" id="XP_044554008.1">
    <property type="nucleotide sequence ID" value="XM_044689494.1"/>
</dbReference>
<evidence type="ECO:0000256" key="7">
    <source>
        <dbReference type="ARBA" id="ARBA00023193"/>
    </source>
</evidence>
<comment type="catalytic activity">
    <reaction evidence="9">
        <text>L-threonyl-[protein] + ATP = O-phospho-L-threonyl-[protein] + ADP + H(+)</text>
        <dbReference type="Rhea" id="RHEA:46608"/>
        <dbReference type="Rhea" id="RHEA-COMP:11060"/>
        <dbReference type="Rhea" id="RHEA-COMP:11605"/>
        <dbReference type="ChEBI" id="CHEBI:15378"/>
        <dbReference type="ChEBI" id="CHEBI:30013"/>
        <dbReference type="ChEBI" id="CHEBI:30616"/>
        <dbReference type="ChEBI" id="CHEBI:61977"/>
        <dbReference type="ChEBI" id="CHEBI:456216"/>
        <dbReference type="EC" id="2.7.11.1"/>
    </reaction>
    <physiologicalReaction direction="left-to-right" evidence="9">
        <dbReference type="Rhea" id="RHEA:46609"/>
    </physiologicalReaction>
</comment>
<dbReference type="SUPFAM" id="SSF117281">
    <property type="entry name" value="Kelch motif"/>
    <property type="match status" value="2"/>
</dbReference>
<dbReference type="SUPFAM" id="SSF56112">
    <property type="entry name" value="Protein kinase-like (PK-like)"/>
    <property type="match status" value="1"/>
</dbReference>
<comment type="caution">
    <text evidence="13">The sequence shown here is derived from an EMBL/GenBank/DDBJ whole genome shotgun (WGS) entry which is preliminary data.</text>
</comment>
<dbReference type="Pfam" id="PF24681">
    <property type="entry name" value="Kelch_KLHDC2_KLHL20_DRC7"/>
    <property type="match status" value="1"/>
</dbReference>
<dbReference type="InterPro" id="IPR050339">
    <property type="entry name" value="CC_SR_Kinase"/>
</dbReference>
<dbReference type="EC" id="2.7.11.1" evidence="1"/>
<comment type="similarity">
    <text evidence="8">Belongs to the protein kinase superfamily. Ser/Thr protein kinase family. GCN2 subfamily.</text>
</comment>
<evidence type="ECO:0000256" key="1">
    <source>
        <dbReference type="ARBA" id="ARBA00012513"/>
    </source>
</evidence>
<reference evidence="13 14" key="1">
    <citation type="journal article" date="2018" name="BMC Genomics">
        <title>The genome of Naegleria lovaniensis, the basis for a comparative approach to unravel pathogenicity factors of the human pathogenic amoeba N. fowleri.</title>
        <authorList>
            <person name="Liechti N."/>
            <person name="Schurch N."/>
            <person name="Bruggmann R."/>
            <person name="Wittwer M."/>
        </authorList>
    </citation>
    <scope>NUCLEOTIDE SEQUENCE [LARGE SCALE GENOMIC DNA]</scope>
    <source>
        <strain evidence="13 14">ATCC 30569</strain>
    </source>
</reference>
<accession>A0AA88GX09</accession>
<dbReference type="InterPro" id="IPR000719">
    <property type="entry name" value="Prot_kinase_dom"/>
</dbReference>
<gene>
    <name evidence="13" type="ORF">C9374_013599</name>
</gene>
<evidence type="ECO:0000256" key="11">
    <source>
        <dbReference type="SAM" id="MobiDB-lite"/>
    </source>
</evidence>
<dbReference type="GO" id="GO:0005524">
    <property type="term" value="F:ATP binding"/>
    <property type="evidence" value="ECO:0007669"/>
    <property type="project" value="UniProtKB-KW"/>
</dbReference>
<dbReference type="EMBL" id="PYSW02000006">
    <property type="protein sequence ID" value="KAG2392114.1"/>
    <property type="molecule type" value="Genomic_DNA"/>
</dbReference>
<keyword evidence="2" id="KW-0723">Serine/threonine-protein kinase</keyword>
<evidence type="ECO:0000256" key="6">
    <source>
        <dbReference type="ARBA" id="ARBA00022840"/>
    </source>
</evidence>
<organism evidence="13 14">
    <name type="scientific">Naegleria lovaniensis</name>
    <name type="common">Amoeba</name>
    <dbReference type="NCBI Taxonomy" id="51637"/>
    <lineage>
        <taxon>Eukaryota</taxon>
        <taxon>Discoba</taxon>
        <taxon>Heterolobosea</taxon>
        <taxon>Tetramitia</taxon>
        <taxon>Eutetramitia</taxon>
        <taxon>Vahlkampfiidae</taxon>
        <taxon>Naegleria</taxon>
    </lineage>
</organism>
<sequence length="1187" mass="135885">MASLEDLTLTFKPIQISELNKEEKYKPSCNIGSPSNGSSVSSLKFENFDWSKTHLPPPLSGHACCAIALDEKNREDNMENNNELIIMGGISIGFKRVNTAWILSPKTLQIRKYEYPDPIQIMEFSQVDDKSNNNSPNMNNSKKHYLTLFHSYLTNLINNISSEDLSQQPSNDSNHTSSLKFFPNLKKKKSSSLFARPTEFLDVDSGSLTTMSFENSRTESLSPLDIHYKIYQSKLLEYLRKIASNTFDEMQNLSKMKISSTSFTSLLSQQYVSRSVVYNFPIPRERHCMCVVPKKQASDSRLLVIMGGIADKKIRLNDVWFLNIDTMMWHEGRLNGYSVEVPPENATEYSCIKKAHTSTWISPFDTTNSQHVSTKDGCTIHLGIKIPTPRYYHSLVAVNDSTLILFGGYDGAFQCDLWLLKLLDRKNVIFEWKKIELSKQEAVIHKFPWPSPRYNHWCGMLKDKMLLVGGVLDKNVQTNDVWYFDIDSYRWRCLLVDRDHAASSEDYPERRSDHRCAILGKYLLLTGGVHKKTYLHDTYVLDLEKFTWRKYSNATVNDDTTKFMPGRISFSIQALNPTSAIVFGGIVDKDKLVARANDIWMIETNLQLKSDPNLSKIGFINEKRIGSNYLIERILGAGGQGQVFLVKDESVTSENKYYALKRMTINFSDDVGRNKAVASDMVFNEIFIVQQLKHENVLPTYSFFLEKKMEENSKSNDFTLNLNILMPYCEAGDFSAFFARRSYQWQKIGMFWDECEVISWLLQIARGLEYIHSRNIIHRDLKPSNIFVTFDKNSSNLKGGNGDDTSSSETPQRQTIVFKISDFGLAKNVSNSLAKTTCGTMLYLAPEIYTEEVYSEKVDIWSFGCIIAFCLFQSKLRIDLKLPSQKKQLIELFHPKTSKSTSVDNSYMDKLVGKDEWLQLTLDCVEQEPDKRPSASEIVKRLELLLERVKKANEERLQKIREQAQETSCNVSTTDSSVEVSSSKTISDSPSLTSSTAEELVTFPLTTSTAQNQQHNEQENNPQFIQQHDKDQASVNELQEDHDEPHNISSESDTKLFQVLEPLILNSDLSQSFQSNSSTGAIQNLLLANNDPTKDRDEEELWIELQAWIFQFEEKQLLDEKEVDLLCIAIDHQNSTLKRFYKALKKISNSSNCDDGFGEESQIMNQELNNSMLLKQLKRFLKLNVQE</sequence>
<evidence type="ECO:0000256" key="9">
    <source>
        <dbReference type="ARBA" id="ARBA00048659"/>
    </source>
</evidence>
<evidence type="ECO:0000256" key="8">
    <source>
        <dbReference type="ARBA" id="ARBA00037982"/>
    </source>
</evidence>
<evidence type="ECO:0000256" key="4">
    <source>
        <dbReference type="ARBA" id="ARBA00022741"/>
    </source>
</evidence>
<dbReference type="Pfam" id="PF00069">
    <property type="entry name" value="Pkinase"/>
    <property type="match status" value="1"/>
</dbReference>
<feature type="region of interest" description="Disordered" evidence="11">
    <location>
        <begin position="962"/>
        <end position="997"/>
    </location>
</feature>
<keyword evidence="3" id="KW-0808">Transferase</keyword>
<evidence type="ECO:0000256" key="3">
    <source>
        <dbReference type="ARBA" id="ARBA00022679"/>
    </source>
</evidence>
<comment type="catalytic activity">
    <reaction evidence="10">
        <text>L-seryl-[protein] + ATP = O-phospho-L-seryl-[protein] + ADP + H(+)</text>
        <dbReference type="Rhea" id="RHEA:17989"/>
        <dbReference type="Rhea" id="RHEA-COMP:9863"/>
        <dbReference type="Rhea" id="RHEA-COMP:11604"/>
        <dbReference type="ChEBI" id="CHEBI:15378"/>
        <dbReference type="ChEBI" id="CHEBI:29999"/>
        <dbReference type="ChEBI" id="CHEBI:30616"/>
        <dbReference type="ChEBI" id="CHEBI:83421"/>
        <dbReference type="ChEBI" id="CHEBI:456216"/>
        <dbReference type="EC" id="2.7.11.1"/>
    </reaction>
    <physiologicalReaction direction="left-to-right" evidence="10">
        <dbReference type="Rhea" id="RHEA:17990"/>
    </physiologicalReaction>
</comment>
<feature type="domain" description="Protein kinase" evidence="12">
    <location>
        <begin position="629"/>
        <end position="945"/>
    </location>
</feature>
<dbReference type="PROSITE" id="PS50011">
    <property type="entry name" value="PROTEIN_KINASE_DOM"/>
    <property type="match status" value="1"/>
</dbReference>
<dbReference type="PROSITE" id="PS00108">
    <property type="entry name" value="PROTEIN_KINASE_ST"/>
    <property type="match status" value="1"/>
</dbReference>
<feature type="compositionally biased region" description="Low complexity" evidence="11">
    <location>
        <begin position="971"/>
        <end position="989"/>
    </location>
</feature>
<keyword evidence="14" id="KW-1185">Reference proteome</keyword>
<keyword evidence="6" id="KW-0067">ATP-binding</keyword>
<dbReference type="GO" id="GO:0005737">
    <property type="term" value="C:cytoplasm"/>
    <property type="evidence" value="ECO:0007669"/>
    <property type="project" value="TreeGrafter"/>
</dbReference>
<evidence type="ECO:0000313" key="14">
    <source>
        <dbReference type="Proteomes" id="UP000816034"/>
    </source>
</evidence>
<dbReference type="Proteomes" id="UP000816034">
    <property type="component" value="Unassembled WGS sequence"/>
</dbReference>
<evidence type="ECO:0000259" key="12">
    <source>
        <dbReference type="PROSITE" id="PS50011"/>
    </source>
</evidence>
<dbReference type="PANTHER" id="PTHR11042:SF160">
    <property type="entry name" value="EUKARYOTIC TRANSLATION INITIATION FACTOR 2-ALPHA KINASE 1"/>
    <property type="match status" value="1"/>
</dbReference>